<dbReference type="InterPro" id="IPR036188">
    <property type="entry name" value="FAD/NAD-bd_sf"/>
</dbReference>
<evidence type="ECO:0000256" key="1">
    <source>
        <dbReference type="ARBA" id="ARBA00001974"/>
    </source>
</evidence>
<dbReference type="EC" id="1.3.3.15" evidence="7"/>
<keyword evidence="3 7" id="KW-0274">FAD</keyword>
<comment type="similarity">
    <text evidence="7">Belongs to the protoporphyrinogen/coproporphyrinogen oxidase family. Coproporphyrinogen III oxidase subfamily.</text>
</comment>
<dbReference type="SUPFAM" id="SSF54373">
    <property type="entry name" value="FAD-linked reductases, C-terminal domain"/>
    <property type="match status" value="1"/>
</dbReference>
<feature type="domain" description="Amine oxidase" evidence="8">
    <location>
        <begin position="20"/>
        <end position="481"/>
    </location>
</feature>
<keyword evidence="10" id="KW-1185">Reference proteome</keyword>
<keyword evidence="5 7" id="KW-0560">Oxidoreductase</keyword>
<dbReference type="Proteomes" id="UP000317178">
    <property type="component" value="Chromosome"/>
</dbReference>
<dbReference type="RefSeq" id="WP_144997698.1">
    <property type="nucleotide sequence ID" value="NZ_CP036281.1"/>
</dbReference>
<evidence type="ECO:0000256" key="6">
    <source>
        <dbReference type="ARBA" id="ARBA00023133"/>
    </source>
</evidence>
<gene>
    <name evidence="9" type="primary">hemY</name>
    <name evidence="9" type="ORF">Pla110_36840</name>
</gene>
<keyword evidence="4" id="KW-0809">Transit peptide</keyword>
<comment type="cofactor">
    <cofactor evidence="1 7">
        <name>FAD</name>
        <dbReference type="ChEBI" id="CHEBI:57692"/>
    </cofactor>
</comment>
<evidence type="ECO:0000256" key="5">
    <source>
        <dbReference type="ARBA" id="ARBA00023002"/>
    </source>
</evidence>
<comment type="function">
    <text evidence="7">Involved in coproporphyrin-dependent heme b biosynthesis. Catalyzes the oxidation of coproporphyrinogen III to coproporphyrin III.</text>
</comment>
<evidence type="ECO:0000256" key="3">
    <source>
        <dbReference type="ARBA" id="ARBA00022827"/>
    </source>
</evidence>
<keyword evidence="6 7" id="KW-0350">Heme biosynthesis</keyword>
<dbReference type="Gene3D" id="3.90.660.20">
    <property type="entry name" value="Protoporphyrinogen oxidase, mitochondrial, domain 2"/>
    <property type="match status" value="1"/>
</dbReference>
<dbReference type="FunFam" id="1.10.3110.10:FF:000002">
    <property type="entry name" value="Protoporphyrinogen oxidase"/>
    <property type="match status" value="1"/>
</dbReference>
<name>A0A518CRS5_9PLAN</name>
<proteinExistence type="inferred from homology"/>
<evidence type="ECO:0000313" key="10">
    <source>
        <dbReference type="Proteomes" id="UP000317178"/>
    </source>
</evidence>
<dbReference type="Gene3D" id="1.10.3110.10">
    <property type="entry name" value="protoporphyrinogen ix oxidase, domain 3"/>
    <property type="match status" value="1"/>
</dbReference>
<evidence type="ECO:0000256" key="4">
    <source>
        <dbReference type="ARBA" id="ARBA00022946"/>
    </source>
</evidence>
<reference evidence="9 10" key="1">
    <citation type="submission" date="2019-02" db="EMBL/GenBank/DDBJ databases">
        <title>Deep-cultivation of Planctomycetes and their phenomic and genomic characterization uncovers novel biology.</title>
        <authorList>
            <person name="Wiegand S."/>
            <person name="Jogler M."/>
            <person name="Boedeker C."/>
            <person name="Pinto D."/>
            <person name="Vollmers J."/>
            <person name="Rivas-Marin E."/>
            <person name="Kohn T."/>
            <person name="Peeters S.H."/>
            <person name="Heuer A."/>
            <person name="Rast P."/>
            <person name="Oberbeckmann S."/>
            <person name="Bunk B."/>
            <person name="Jeske O."/>
            <person name="Meyerdierks A."/>
            <person name="Storesund J.E."/>
            <person name="Kallscheuer N."/>
            <person name="Luecker S."/>
            <person name="Lage O.M."/>
            <person name="Pohl T."/>
            <person name="Merkel B.J."/>
            <person name="Hornburger P."/>
            <person name="Mueller R.-W."/>
            <person name="Bruemmer F."/>
            <person name="Labrenz M."/>
            <person name="Spormann A.M."/>
            <person name="Op den Camp H."/>
            <person name="Overmann J."/>
            <person name="Amann R."/>
            <person name="Jetten M.S.M."/>
            <person name="Mascher T."/>
            <person name="Medema M.H."/>
            <person name="Devos D.P."/>
            <person name="Kaster A.-K."/>
            <person name="Ovreas L."/>
            <person name="Rohde M."/>
            <person name="Galperin M.Y."/>
            <person name="Jogler C."/>
        </authorList>
    </citation>
    <scope>NUCLEOTIDE SEQUENCE [LARGE SCALE GENOMIC DNA]</scope>
    <source>
        <strain evidence="9 10">Pla110</strain>
    </source>
</reference>
<dbReference type="NCBIfam" id="TIGR00562">
    <property type="entry name" value="proto_IX_ox"/>
    <property type="match status" value="1"/>
</dbReference>
<dbReference type="InterPro" id="IPR050464">
    <property type="entry name" value="Zeta_carotene_desat/Oxidored"/>
</dbReference>
<dbReference type="SUPFAM" id="SSF51905">
    <property type="entry name" value="FAD/NAD(P)-binding domain"/>
    <property type="match status" value="1"/>
</dbReference>
<comment type="subcellular location">
    <subcellularLocation>
        <location evidence="7">Cytoplasm</location>
    </subcellularLocation>
</comment>
<evidence type="ECO:0000256" key="2">
    <source>
        <dbReference type="ARBA" id="ARBA00022630"/>
    </source>
</evidence>
<evidence type="ECO:0000256" key="7">
    <source>
        <dbReference type="RuleBase" id="RU364052"/>
    </source>
</evidence>
<accession>A0A518CRS5</accession>
<evidence type="ECO:0000259" key="8">
    <source>
        <dbReference type="Pfam" id="PF01593"/>
    </source>
</evidence>
<dbReference type="EMBL" id="CP036281">
    <property type="protein sequence ID" value="QDU81932.1"/>
    <property type="molecule type" value="Genomic_DNA"/>
</dbReference>
<sequence length="484" mass="53508">MNISTSENNLIKVAVIGGGISGLSAANRLLEISAEQGRPIDLTLYEATARHGGLLGTEKVGEYLVEQGGDMFVTNKPWAVDLCKRLGLEDQLIETETGNRRAFVLSKGKPIEVPLGFNLMAPARIWPMIATPLLSWKAKLRMGWEYFVPPHKNIDEDESLASFVRRRLGTEALDRLIQPLVGGIYTSDPEKLSLRATLPRFIEMEREHGSLIRAMRRQAKNSTDNRAATGARYSLFVTLKGGLQQLLDALREKVDLEANYQTGHRLTKIEPLEPGYRLTFDVAHSSESVVTEVDRLLITTPAPVTARLVDSFAPSLAEPLDQIDYASCALVLSGHNVNDFDHPMDANGLVVPYVENRKVLAISFTSRKFAGRAPEGHILLRTFVGGALQPELLLQTDDEIKQFTMAEIKDIFGLKNEPDFIEISRYEGAMPQYHVGHTERIASIQKEAAVLNGFELAGNIYEGVGIPDCIHNAEEAAKRLLATN</sequence>
<dbReference type="PANTHER" id="PTHR42923">
    <property type="entry name" value="PROTOPORPHYRINOGEN OXIDASE"/>
    <property type="match status" value="1"/>
</dbReference>
<protein>
    <recommendedName>
        <fullName evidence="7">Coproporphyrinogen III oxidase</fullName>
        <ecNumber evidence="7">1.3.3.15</ecNumber>
    </recommendedName>
</protein>
<dbReference type="AlphaFoldDB" id="A0A518CRS5"/>
<dbReference type="Gene3D" id="3.50.50.60">
    <property type="entry name" value="FAD/NAD(P)-binding domain"/>
    <property type="match status" value="1"/>
</dbReference>
<comment type="catalytic activity">
    <reaction evidence="7">
        <text>coproporphyrinogen III + 3 O2 = coproporphyrin III + 3 H2O2</text>
        <dbReference type="Rhea" id="RHEA:43436"/>
        <dbReference type="ChEBI" id="CHEBI:15379"/>
        <dbReference type="ChEBI" id="CHEBI:16240"/>
        <dbReference type="ChEBI" id="CHEBI:57309"/>
        <dbReference type="ChEBI" id="CHEBI:131725"/>
        <dbReference type="EC" id="1.3.3.15"/>
    </reaction>
</comment>
<keyword evidence="7" id="KW-0963">Cytoplasm</keyword>
<dbReference type="OrthoDB" id="9805195at2"/>
<dbReference type="InterPro" id="IPR002937">
    <property type="entry name" value="Amino_oxidase"/>
</dbReference>
<dbReference type="Pfam" id="PF01593">
    <property type="entry name" value="Amino_oxidase"/>
    <property type="match status" value="1"/>
</dbReference>
<dbReference type="GO" id="GO:0005737">
    <property type="term" value="C:cytoplasm"/>
    <property type="evidence" value="ECO:0007669"/>
    <property type="project" value="UniProtKB-SubCell"/>
</dbReference>
<dbReference type="UniPathway" id="UPA00252"/>
<organism evidence="9 10">
    <name type="scientific">Polystyrenella longa</name>
    <dbReference type="NCBI Taxonomy" id="2528007"/>
    <lineage>
        <taxon>Bacteria</taxon>
        <taxon>Pseudomonadati</taxon>
        <taxon>Planctomycetota</taxon>
        <taxon>Planctomycetia</taxon>
        <taxon>Planctomycetales</taxon>
        <taxon>Planctomycetaceae</taxon>
        <taxon>Polystyrenella</taxon>
    </lineage>
</organism>
<dbReference type="GO" id="GO:0006783">
    <property type="term" value="P:heme biosynthetic process"/>
    <property type="evidence" value="ECO:0007669"/>
    <property type="project" value="UniProtKB-UniRule"/>
</dbReference>
<comment type="pathway">
    <text evidence="7">Porphyrin-containing compound metabolism; protoheme biosynthesis.</text>
</comment>
<dbReference type="PANTHER" id="PTHR42923:SF3">
    <property type="entry name" value="PROTOPORPHYRINOGEN OXIDASE"/>
    <property type="match status" value="1"/>
</dbReference>
<dbReference type="GO" id="GO:0004729">
    <property type="term" value="F:oxygen-dependent protoporphyrinogen oxidase activity"/>
    <property type="evidence" value="ECO:0007669"/>
    <property type="project" value="UniProtKB-UniRule"/>
</dbReference>
<dbReference type="KEGG" id="plon:Pla110_36840"/>
<evidence type="ECO:0000313" key="9">
    <source>
        <dbReference type="EMBL" id="QDU81932.1"/>
    </source>
</evidence>
<dbReference type="InterPro" id="IPR004572">
    <property type="entry name" value="Protoporphyrinogen_oxidase"/>
</dbReference>
<keyword evidence="2 7" id="KW-0285">Flavoprotein</keyword>